<proteinExistence type="predicted"/>
<comment type="caution">
    <text evidence="1">The sequence shown here is derived from an EMBL/GenBank/DDBJ whole genome shotgun (WGS) entry which is preliminary data.</text>
</comment>
<reference evidence="1 2" key="1">
    <citation type="submission" date="2018-03" db="EMBL/GenBank/DDBJ databases">
        <title>Aerobic endospore-forming bacteria genome sequencing and assembly.</title>
        <authorList>
            <person name="Cavalcante D.A."/>
            <person name="Driks A."/>
            <person name="Putonti C."/>
            <person name="De-Souza M.T."/>
        </authorList>
    </citation>
    <scope>NUCLEOTIDE SEQUENCE [LARGE SCALE GENOMIC DNA]</scope>
    <source>
        <strain evidence="1 2">SDF0028</strain>
    </source>
</reference>
<evidence type="ECO:0000313" key="1">
    <source>
        <dbReference type="EMBL" id="TQR41155.1"/>
    </source>
</evidence>
<dbReference type="Proteomes" id="UP000316208">
    <property type="component" value="Unassembled WGS sequence"/>
</dbReference>
<name>A0ABY3AHJ7_PAEPP</name>
<evidence type="ECO:0008006" key="3">
    <source>
        <dbReference type="Google" id="ProtNLM"/>
    </source>
</evidence>
<gene>
    <name evidence="1" type="ORF">C7Y44_26285</name>
</gene>
<organism evidence="1 2">
    <name type="scientific">Paenibacillus popilliae</name>
    <name type="common">Bacillus popilliae</name>
    <dbReference type="NCBI Taxonomy" id="78057"/>
    <lineage>
        <taxon>Bacteria</taxon>
        <taxon>Bacillati</taxon>
        <taxon>Bacillota</taxon>
        <taxon>Bacilli</taxon>
        <taxon>Bacillales</taxon>
        <taxon>Paenibacillaceae</taxon>
        <taxon>Paenibacillus</taxon>
    </lineage>
</organism>
<dbReference type="RefSeq" id="WP_142546555.1">
    <property type="nucleotide sequence ID" value="NZ_SADY01000011.1"/>
</dbReference>
<evidence type="ECO:0000313" key="2">
    <source>
        <dbReference type="Proteomes" id="UP000316208"/>
    </source>
</evidence>
<accession>A0ABY3AHJ7</accession>
<protein>
    <recommendedName>
        <fullName evidence="3">Restriction system protein Mrr-like N-terminal domain-containing protein</fullName>
    </recommendedName>
</protein>
<dbReference type="EMBL" id="SADY01000011">
    <property type="protein sequence ID" value="TQR41155.1"/>
    <property type="molecule type" value="Genomic_DNA"/>
</dbReference>
<sequence length="80" mass="9349">MLTKQDLGSLIVNCLKQNNGKATIIEVSKYIWENYEDKLRSSGNLFYTWQYDYRWQATELRKQGILKDSTISPSGVWELA</sequence>
<keyword evidence="2" id="KW-1185">Reference proteome</keyword>